<reference evidence="2 3" key="1">
    <citation type="submission" date="2021-10" db="EMBL/GenBank/DDBJ databases">
        <authorList>
            <person name="Koch H."/>
        </authorList>
    </citation>
    <scope>NUCLEOTIDE SEQUENCE [LARGE SCALE GENOMIC DNA]</scope>
    <source>
        <strain evidence="2">6680</strain>
    </source>
</reference>
<evidence type="ECO:0000313" key="2">
    <source>
        <dbReference type="EMBL" id="CAG9932042.1"/>
    </source>
</evidence>
<name>A0ABM8YX05_9PROT</name>
<sequence>MKNYLTEQPAGKIIRHSLEIYLSNFKTLSLIFSLPILLSLLLSVYTKEIDQKPLIMIAEAIKLFTVVFASLAVVIAVSDISLGRRPTVGRSYRCAYRKGMGTILVTYLLLGLVLLVGFILLVVPGILFSLWYVLTLEVVLLERLSGWKALKRSKELGKGFYWRNWGVMILMCIIYIASVVISSYILGLTVSFIGHSFGLGSPEFLNLKQIGSFIAESFALLFYPIMAIVSILIYYDMRVRKEAYGIRELTEDLAR</sequence>
<keyword evidence="1" id="KW-1133">Transmembrane helix</keyword>
<protein>
    <recommendedName>
        <fullName evidence="4">Glycerophosphoryl diester phosphodiesterase membrane domain-containing protein</fullName>
    </recommendedName>
</protein>
<feature type="transmembrane region" description="Helical" evidence="1">
    <location>
        <begin position="54"/>
        <end position="78"/>
    </location>
</feature>
<feature type="transmembrane region" description="Helical" evidence="1">
    <location>
        <begin position="165"/>
        <end position="193"/>
    </location>
</feature>
<keyword evidence="1" id="KW-0812">Transmembrane</keyword>
<keyword evidence="1" id="KW-0472">Membrane</keyword>
<dbReference type="EMBL" id="OU912926">
    <property type="protein sequence ID" value="CAG9932042.1"/>
    <property type="molecule type" value="Genomic_DNA"/>
</dbReference>
<dbReference type="RefSeq" id="WP_239796050.1">
    <property type="nucleotide sequence ID" value="NZ_OU912926.1"/>
</dbReference>
<keyword evidence="3" id="KW-1185">Reference proteome</keyword>
<feature type="transmembrane region" description="Helical" evidence="1">
    <location>
        <begin position="126"/>
        <end position="144"/>
    </location>
</feature>
<feature type="transmembrane region" description="Helical" evidence="1">
    <location>
        <begin position="213"/>
        <end position="235"/>
    </location>
</feature>
<evidence type="ECO:0000313" key="3">
    <source>
        <dbReference type="Proteomes" id="UP000839052"/>
    </source>
</evidence>
<evidence type="ECO:0000256" key="1">
    <source>
        <dbReference type="SAM" id="Phobius"/>
    </source>
</evidence>
<gene>
    <name evidence="2" type="ORF">NTG6680_0789</name>
</gene>
<feature type="transmembrane region" description="Helical" evidence="1">
    <location>
        <begin position="21"/>
        <end position="42"/>
    </location>
</feature>
<proteinExistence type="predicted"/>
<accession>A0ABM8YX05</accession>
<organism evidence="2 3">
    <name type="scientific">Candidatus Nitrotoga arctica</name>
    <dbReference type="NCBI Taxonomy" id="453162"/>
    <lineage>
        <taxon>Bacteria</taxon>
        <taxon>Pseudomonadati</taxon>
        <taxon>Pseudomonadota</taxon>
        <taxon>Betaproteobacteria</taxon>
        <taxon>Nitrosomonadales</taxon>
        <taxon>Gallionellaceae</taxon>
        <taxon>Candidatus Nitrotoga</taxon>
    </lineage>
</organism>
<evidence type="ECO:0008006" key="4">
    <source>
        <dbReference type="Google" id="ProtNLM"/>
    </source>
</evidence>
<feature type="transmembrane region" description="Helical" evidence="1">
    <location>
        <begin position="99"/>
        <end position="120"/>
    </location>
</feature>
<dbReference type="Proteomes" id="UP000839052">
    <property type="component" value="Chromosome"/>
</dbReference>